<dbReference type="CDD" id="cd20070">
    <property type="entry name" value="5TM_YidC_Alb3"/>
    <property type="match status" value="1"/>
</dbReference>
<accession>A0A2C9A113</accession>
<sequence length="328" mass="36462">MPDIINTILWPIKWVVEAILVLFHTMLEGAGLDGNAGLTWVLSIVGLVLVIRAALIPVFVKQIKSQRRMLEVAPQIKKIQDKYKGKKDQFSREAMSRETMAMYKKTGTNPLSSCLPLLLQMPIFFALFSVLNNAQHVNADGSRTPGVGLLNPALSESFGTSSLFGIAPLHLAISTANGNTAVIIIAVVMVILMTGSQFITQLQIMSKNQSAEMKASPMYKQQRILLYLLPLVFAFSGFTFPLGVMFYWLVSNFWTMGQQFLVIRNLPTPGSEAALARETRLAKRQQRRGIVIIEDEAGVTEVEEIKNVQRQQPVSKNRAKKKSGSNKR</sequence>
<dbReference type="NCBIfam" id="NF002350">
    <property type="entry name" value="PRK01315.1"/>
    <property type="match status" value="1"/>
</dbReference>
<dbReference type="InterPro" id="IPR047196">
    <property type="entry name" value="YidC_ALB_C"/>
</dbReference>
<dbReference type="PANTHER" id="PTHR12428:SF65">
    <property type="entry name" value="CYTOCHROME C OXIDASE ASSEMBLY PROTEIN COX18, MITOCHONDRIAL"/>
    <property type="match status" value="1"/>
</dbReference>
<feature type="transmembrane region" description="Helical" evidence="18">
    <location>
        <begin position="181"/>
        <end position="204"/>
    </location>
</feature>
<dbReference type="Pfam" id="PF02096">
    <property type="entry name" value="60KD_IMP"/>
    <property type="match status" value="1"/>
</dbReference>
<comment type="similarity">
    <text evidence="2">Belongs to the OXA1/ALB3/YidC family. Type 1 subfamily.</text>
</comment>
<evidence type="ECO:0000256" key="16">
    <source>
        <dbReference type="RuleBase" id="RU003945"/>
    </source>
</evidence>
<evidence type="ECO:0000313" key="20">
    <source>
        <dbReference type="EMBL" id="SOE72481.1"/>
    </source>
</evidence>
<keyword evidence="7" id="KW-0653">Protein transport</keyword>
<dbReference type="AlphaFoldDB" id="A0A2C9A113"/>
<keyword evidence="8 18" id="KW-1133">Transmembrane helix</keyword>
<evidence type="ECO:0000256" key="7">
    <source>
        <dbReference type="ARBA" id="ARBA00022927"/>
    </source>
</evidence>
<dbReference type="GO" id="GO:0032977">
    <property type="term" value="F:membrane insertase activity"/>
    <property type="evidence" value="ECO:0007669"/>
    <property type="project" value="InterPro"/>
</dbReference>
<keyword evidence="6 16" id="KW-0812">Transmembrane</keyword>
<evidence type="ECO:0000313" key="21">
    <source>
        <dbReference type="Proteomes" id="UP000219440"/>
    </source>
</evidence>
<evidence type="ECO:0000256" key="9">
    <source>
        <dbReference type="ARBA" id="ARBA00023136"/>
    </source>
</evidence>
<keyword evidence="9 18" id="KW-0472">Membrane</keyword>
<evidence type="ECO:0000256" key="18">
    <source>
        <dbReference type="SAM" id="Phobius"/>
    </source>
</evidence>
<evidence type="ECO:0000256" key="11">
    <source>
        <dbReference type="ARBA" id="ARBA00025034"/>
    </source>
</evidence>
<evidence type="ECO:0000256" key="12">
    <source>
        <dbReference type="ARBA" id="ARBA00026028"/>
    </source>
</evidence>
<keyword evidence="21" id="KW-1185">Reference proteome</keyword>
<organism evidence="20 21">
    <name type="scientific">Salinibacterium xinjiangense</name>
    <dbReference type="NCBI Taxonomy" id="386302"/>
    <lineage>
        <taxon>Bacteria</taxon>
        <taxon>Bacillati</taxon>
        <taxon>Actinomycetota</taxon>
        <taxon>Actinomycetes</taxon>
        <taxon>Micrococcales</taxon>
        <taxon>Microbacteriaceae</taxon>
        <taxon>Salinibacterium</taxon>
    </lineage>
</organism>
<comment type="subunit">
    <text evidence="12">Interacts with the Sec translocase complex via SecD. Specifically interacts with transmembrane segments of nascent integral membrane proteins during membrane integration.</text>
</comment>
<dbReference type="RefSeq" id="WP_097061580.1">
    <property type="nucleotide sequence ID" value="NZ_BMLC01000004.1"/>
</dbReference>
<dbReference type="GO" id="GO:0051205">
    <property type="term" value="P:protein insertion into membrane"/>
    <property type="evidence" value="ECO:0007669"/>
    <property type="project" value="TreeGrafter"/>
</dbReference>
<dbReference type="InterPro" id="IPR001708">
    <property type="entry name" value="YidC/ALB3/OXA1/COX18"/>
</dbReference>
<evidence type="ECO:0000256" key="1">
    <source>
        <dbReference type="ARBA" id="ARBA00004651"/>
    </source>
</evidence>
<comment type="function">
    <text evidence="11">Required for the insertion and/or proper folding and/or complex formation of integral membrane proteins into the membrane. Involved in integration of membrane proteins that insert both dependently and independently of the Sec translocase complex, as well as at least some lipoproteins. Aids folding of multispanning membrane proteins.</text>
</comment>
<evidence type="ECO:0000256" key="5">
    <source>
        <dbReference type="ARBA" id="ARBA00022475"/>
    </source>
</evidence>
<feature type="region of interest" description="Disordered" evidence="17">
    <location>
        <begin position="309"/>
        <end position="328"/>
    </location>
</feature>
<evidence type="ECO:0000259" key="19">
    <source>
        <dbReference type="Pfam" id="PF02096"/>
    </source>
</evidence>
<evidence type="ECO:0000256" key="3">
    <source>
        <dbReference type="ARBA" id="ARBA00015325"/>
    </source>
</evidence>
<reference evidence="20 21" key="1">
    <citation type="submission" date="2017-09" db="EMBL/GenBank/DDBJ databases">
        <authorList>
            <person name="Ehlers B."/>
            <person name="Leendertz F.H."/>
        </authorList>
    </citation>
    <scope>NUCLEOTIDE SEQUENCE [LARGE SCALE GENOMIC DNA]</scope>
    <source>
        <strain evidence="20 21">CGMCC 1.05381</strain>
    </source>
</reference>
<evidence type="ECO:0000256" key="14">
    <source>
        <dbReference type="ARBA" id="ARBA00033245"/>
    </source>
</evidence>
<dbReference type="InterPro" id="IPR028055">
    <property type="entry name" value="YidC/Oxa/ALB_C"/>
</dbReference>
<evidence type="ECO:0000256" key="15">
    <source>
        <dbReference type="ARBA" id="ARBA00033342"/>
    </source>
</evidence>
<feature type="transmembrane region" description="Helical" evidence="18">
    <location>
        <begin position="225"/>
        <end position="250"/>
    </location>
</feature>
<dbReference type="NCBIfam" id="TIGR03592">
    <property type="entry name" value="yidC_oxa1_cterm"/>
    <property type="match status" value="1"/>
</dbReference>
<evidence type="ECO:0000256" key="17">
    <source>
        <dbReference type="SAM" id="MobiDB-lite"/>
    </source>
</evidence>
<dbReference type="OrthoDB" id="9780552at2"/>
<protein>
    <recommendedName>
        <fullName evidence="3">Membrane protein insertase YidC</fullName>
    </recommendedName>
    <alternativeName>
        <fullName evidence="15">Foldase YidC</fullName>
    </alternativeName>
    <alternativeName>
        <fullName evidence="14">Membrane integrase YidC</fullName>
    </alternativeName>
    <alternativeName>
        <fullName evidence="13">Membrane protein YidC</fullName>
    </alternativeName>
</protein>
<dbReference type="Proteomes" id="UP000219440">
    <property type="component" value="Unassembled WGS sequence"/>
</dbReference>
<gene>
    <name evidence="20" type="ORF">SAMN06296378_2511</name>
</gene>
<feature type="transmembrane region" description="Helical" evidence="18">
    <location>
        <begin position="7"/>
        <end position="27"/>
    </location>
</feature>
<evidence type="ECO:0000256" key="6">
    <source>
        <dbReference type="ARBA" id="ARBA00022692"/>
    </source>
</evidence>
<dbReference type="EMBL" id="OCST01000005">
    <property type="protein sequence ID" value="SOE72481.1"/>
    <property type="molecule type" value="Genomic_DNA"/>
</dbReference>
<proteinExistence type="inferred from homology"/>
<keyword evidence="5" id="KW-1003">Cell membrane</keyword>
<evidence type="ECO:0000256" key="13">
    <source>
        <dbReference type="ARBA" id="ARBA00031538"/>
    </source>
</evidence>
<evidence type="ECO:0000256" key="8">
    <source>
        <dbReference type="ARBA" id="ARBA00022989"/>
    </source>
</evidence>
<evidence type="ECO:0000256" key="4">
    <source>
        <dbReference type="ARBA" id="ARBA00022448"/>
    </source>
</evidence>
<keyword evidence="4" id="KW-0813">Transport</keyword>
<dbReference type="GO" id="GO:0015031">
    <property type="term" value="P:protein transport"/>
    <property type="evidence" value="ECO:0007669"/>
    <property type="project" value="UniProtKB-KW"/>
</dbReference>
<dbReference type="PANTHER" id="PTHR12428">
    <property type="entry name" value="OXA1"/>
    <property type="match status" value="1"/>
</dbReference>
<keyword evidence="10" id="KW-0143">Chaperone</keyword>
<evidence type="ECO:0000256" key="2">
    <source>
        <dbReference type="ARBA" id="ARBA00010527"/>
    </source>
</evidence>
<feature type="transmembrane region" description="Helical" evidence="18">
    <location>
        <begin position="39"/>
        <end position="60"/>
    </location>
</feature>
<evidence type="ECO:0000256" key="10">
    <source>
        <dbReference type="ARBA" id="ARBA00023186"/>
    </source>
</evidence>
<name>A0A2C9A113_9MICO</name>
<feature type="compositionally biased region" description="Basic residues" evidence="17">
    <location>
        <begin position="317"/>
        <end position="328"/>
    </location>
</feature>
<comment type="subcellular location">
    <subcellularLocation>
        <location evidence="1">Cell membrane</location>
        <topology evidence="1">Multi-pass membrane protein</topology>
    </subcellularLocation>
    <subcellularLocation>
        <location evidence="16">Membrane</location>
        <topology evidence="16">Multi-pass membrane protein</topology>
    </subcellularLocation>
</comment>
<feature type="domain" description="Membrane insertase YidC/Oxa/ALB C-terminal" evidence="19">
    <location>
        <begin position="40"/>
        <end position="263"/>
    </location>
</feature>
<feature type="transmembrane region" description="Helical" evidence="18">
    <location>
        <begin position="110"/>
        <end position="131"/>
    </location>
</feature>
<dbReference type="GO" id="GO:0005886">
    <property type="term" value="C:plasma membrane"/>
    <property type="evidence" value="ECO:0007669"/>
    <property type="project" value="UniProtKB-SubCell"/>
</dbReference>